<dbReference type="Proteomes" id="UP000229753">
    <property type="component" value="Unassembled WGS sequence"/>
</dbReference>
<accession>A0A2M7TP42</accession>
<dbReference type="SUPFAM" id="SSF55729">
    <property type="entry name" value="Acyl-CoA N-acyltransferases (Nat)"/>
    <property type="match status" value="1"/>
</dbReference>
<dbReference type="Gene3D" id="3.40.630.30">
    <property type="match status" value="1"/>
</dbReference>
<evidence type="ECO:0000313" key="8">
    <source>
        <dbReference type="Proteomes" id="UP000229753"/>
    </source>
</evidence>
<dbReference type="AlphaFoldDB" id="A0A2M7TP42"/>
<reference evidence="8" key="1">
    <citation type="submission" date="2017-09" db="EMBL/GenBank/DDBJ databases">
        <title>Depth-based differentiation of microbial function through sediment-hosted aquifers and enrichment of novel symbionts in the deep terrestrial subsurface.</title>
        <authorList>
            <person name="Probst A.J."/>
            <person name="Ladd B."/>
            <person name="Jarett J.K."/>
            <person name="Geller-Mcgrath D.E."/>
            <person name="Sieber C.M.K."/>
            <person name="Emerson J.B."/>
            <person name="Anantharaman K."/>
            <person name="Thomas B.C."/>
            <person name="Malmstrom R."/>
            <person name="Stieglmeier M."/>
            <person name="Klingl A."/>
            <person name="Woyke T."/>
            <person name="Ryan C.M."/>
            <person name="Banfield J.F."/>
        </authorList>
    </citation>
    <scope>NUCLEOTIDE SEQUENCE [LARGE SCALE GENOMIC DNA]</scope>
</reference>
<dbReference type="GO" id="GO:0016755">
    <property type="term" value="F:aminoacyltransferase activity"/>
    <property type="evidence" value="ECO:0007669"/>
    <property type="project" value="InterPro"/>
</dbReference>
<keyword evidence="3" id="KW-0133">Cell shape</keyword>
<keyword evidence="2" id="KW-0808">Transferase</keyword>
<dbReference type="InterPro" id="IPR003447">
    <property type="entry name" value="FEMABX"/>
</dbReference>
<dbReference type="PANTHER" id="PTHR36174:SF1">
    <property type="entry name" value="LIPID II:GLYCINE GLYCYLTRANSFERASE"/>
    <property type="match status" value="1"/>
</dbReference>
<evidence type="ECO:0000256" key="1">
    <source>
        <dbReference type="ARBA" id="ARBA00009943"/>
    </source>
</evidence>
<comment type="caution">
    <text evidence="7">The sequence shown here is derived from an EMBL/GenBank/DDBJ whole genome shotgun (WGS) entry which is preliminary data.</text>
</comment>
<protein>
    <recommendedName>
        <fullName evidence="9">BioF2-like acetyltransferase domain-containing protein</fullName>
    </recommendedName>
</protein>
<dbReference type="GO" id="GO:0071555">
    <property type="term" value="P:cell wall organization"/>
    <property type="evidence" value="ECO:0007669"/>
    <property type="project" value="UniProtKB-KW"/>
</dbReference>
<evidence type="ECO:0000256" key="5">
    <source>
        <dbReference type="ARBA" id="ARBA00023315"/>
    </source>
</evidence>
<evidence type="ECO:0008006" key="9">
    <source>
        <dbReference type="Google" id="ProtNLM"/>
    </source>
</evidence>
<dbReference type="GO" id="GO:0008360">
    <property type="term" value="P:regulation of cell shape"/>
    <property type="evidence" value="ECO:0007669"/>
    <property type="project" value="UniProtKB-KW"/>
</dbReference>
<sequence length="271" mass="31906">MIDIRQSPEYAHYLSQIGWTVKRINGINYFIKRLPLIGSILKIQRPKHLDTQIAWRLGKKYTAFQIIIEPTTECLRLTDHDYKLSKSPFLPTRTLQLDLTFSRQKLLKNLKKDARFAIRRTTNYELRIMKNVQQFRETWKKAVGLKRYIPPLPHLIALKKSFGNNCLFLTAGDQAGAIFLKSDEVAYYWQAFTSKKGRKLQLQYKIVWQGILWAKKKGAKIFDFEGIFDPRFPNKSWLGFTHFKKSFGGKEVNFPGCYTKLCLDNIFPRFR</sequence>
<dbReference type="GO" id="GO:0009252">
    <property type="term" value="P:peptidoglycan biosynthetic process"/>
    <property type="evidence" value="ECO:0007669"/>
    <property type="project" value="UniProtKB-KW"/>
</dbReference>
<dbReference type="EMBL" id="PFNO01000012">
    <property type="protein sequence ID" value="PIZ50142.1"/>
    <property type="molecule type" value="Genomic_DNA"/>
</dbReference>
<name>A0A2M7TP42_9BACT</name>
<evidence type="ECO:0000256" key="6">
    <source>
        <dbReference type="ARBA" id="ARBA00023316"/>
    </source>
</evidence>
<dbReference type="Pfam" id="PF02388">
    <property type="entry name" value="FemAB"/>
    <property type="match status" value="1"/>
</dbReference>
<organism evidence="7 8">
    <name type="scientific">Candidatus Woesebacteria bacterium CG_4_10_14_0_2_um_filter_39_14</name>
    <dbReference type="NCBI Taxonomy" id="1975054"/>
    <lineage>
        <taxon>Bacteria</taxon>
        <taxon>Candidatus Woeseibacteriota</taxon>
    </lineage>
</organism>
<comment type="similarity">
    <text evidence="1">Belongs to the FemABX family.</text>
</comment>
<keyword evidence="5" id="KW-0012">Acyltransferase</keyword>
<evidence type="ECO:0000256" key="3">
    <source>
        <dbReference type="ARBA" id="ARBA00022960"/>
    </source>
</evidence>
<dbReference type="PROSITE" id="PS51191">
    <property type="entry name" value="FEMABX"/>
    <property type="match status" value="1"/>
</dbReference>
<evidence type="ECO:0000313" key="7">
    <source>
        <dbReference type="EMBL" id="PIZ50142.1"/>
    </source>
</evidence>
<proteinExistence type="inferred from homology"/>
<dbReference type="InterPro" id="IPR050644">
    <property type="entry name" value="PG_Glycine_Bridge_Synth"/>
</dbReference>
<keyword evidence="6" id="KW-0961">Cell wall biogenesis/degradation</keyword>
<dbReference type="PANTHER" id="PTHR36174">
    <property type="entry name" value="LIPID II:GLYCINE GLYCYLTRANSFERASE"/>
    <property type="match status" value="1"/>
</dbReference>
<keyword evidence="4" id="KW-0573">Peptidoglycan synthesis</keyword>
<evidence type="ECO:0000256" key="4">
    <source>
        <dbReference type="ARBA" id="ARBA00022984"/>
    </source>
</evidence>
<gene>
    <name evidence="7" type="ORF">COY29_00355</name>
</gene>
<evidence type="ECO:0000256" key="2">
    <source>
        <dbReference type="ARBA" id="ARBA00022679"/>
    </source>
</evidence>
<dbReference type="InterPro" id="IPR016181">
    <property type="entry name" value="Acyl_CoA_acyltransferase"/>
</dbReference>